<comment type="cofactor">
    <cofactor evidence="1">
        <name>Zn(2+)</name>
        <dbReference type="ChEBI" id="CHEBI:29105"/>
    </cofactor>
</comment>
<evidence type="ECO:0000313" key="8">
    <source>
        <dbReference type="EMBL" id="GMI20816.1"/>
    </source>
</evidence>
<evidence type="ECO:0000256" key="5">
    <source>
        <dbReference type="ARBA" id="ARBA00022833"/>
    </source>
</evidence>
<keyword evidence="4" id="KW-0378">Hydrolase</keyword>
<evidence type="ECO:0000256" key="3">
    <source>
        <dbReference type="ARBA" id="ARBA00022723"/>
    </source>
</evidence>
<evidence type="ECO:0000256" key="6">
    <source>
        <dbReference type="PROSITE-ProRule" id="PRU01379"/>
    </source>
</evidence>
<evidence type="ECO:0000259" key="7">
    <source>
        <dbReference type="PROSITE" id="PS52035"/>
    </source>
</evidence>
<dbReference type="Proteomes" id="UP001165060">
    <property type="component" value="Unassembled WGS sequence"/>
</dbReference>
<dbReference type="SUPFAM" id="SSF53187">
    <property type="entry name" value="Zn-dependent exopeptidases"/>
    <property type="match status" value="1"/>
</dbReference>
<accession>A0ABQ6M711</accession>
<comment type="similarity">
    <text evidence="2 6">Belongs to the peptidase M14 family.</text>
</comment>
<evidence type="ECO:0000313" key="9">
    <source>
        <dbReference type="Proteomes" id="UP001165060"/>
    </source>
</evidence>
<comment type="caution">
    <text evidence="8">The sequence shown here is derived from an EMBL/GenBank/DDBJ whole genome shotgun (WGS) entry which is preliminary data.</text>
</comment>
<gene>
    <name evidence="8" type="ORF">TeGR_g7508</name>
</gene>
<evidence type="ECO:0000256" key="4">
    <source>
        <dbReference type="ARBA" id="ARBA00022801"/>
    </source>
</evidence>
<evidence type="ECO:0000256" key="2">
    <source>
        <dbReference type="ARBA" id="ARBA00005988"/>
    </source>
</evidence>
<organism evidence="8 9">
    <name type="scientific">Tetraparma gracilis</name>
    <dbReference type="NCBI Taxonomy" id="2962635"/>
    <lineage>
        <taxon>Eukaryota</taxon>
        <taxon>Sar</taxon>
        <taxon>Stramenopiles</taxon>
        <taxon>Ochrophyta</taxon>
        <taxon>Bolidophyceae</taxon>
        <taxon>Parmales</taxon>
        <taxon>Triparmaceae</taxon>
        <taxon>Tetraparma</taxon>
    </lineage>
</organism>
<keyword evidence="9" id="KW-1185">Reference proteome</keyword>
<evidence type="ECO:0000256" key="1">
    <source>
        <dbReference type="ARBA" id="ARBA00001947"/>
    </source>
</evidence>
<keyword evidence="5" id="KW-0862">Zinc</keyword>
<proteinExistence type="inferred from homology"/>
<sequence length="343" mass="37532">MSNLAENSSSTINKPIRAIRTSEFKDGFKPLRKLESQPAEKYRIGSIGKPWGASEKAEWLAQTSVHRSYVKEVVEKLESTVDTNLFEVKQYGTLTGGFPLMCALSKNWDDKKPNVLVTGGVHGYETSGVQGVLLFLSTAAPQYAESFNLAVCPCVSPWGYERVERWNQFSVDPNRSFGPDPKTHTEESSAVKALLASLEGGEAKWMCHVDCHETTDTDETEYMPARAALAGSVYKRCDIPDGFYLVGDSVKPEEAWHKAIIDAVREVTHICPDKSIIEEPVTQDGCILVPAGKLGLCASVSGAKYATTTEVYPDSPGVTDEQCNRAQRAVITSALDFIIAAEL</sequence>
<keyword evidence="3" id="KW-0479">Metal-binding</keyword>
<dbReference type="PROSITE" id="PS52035">
    <property type="entry name" value="PEPTIDASE_M14"/>
    <property type="match status" value="1"/>
</dbReference>
<feature type="active site" description="Proton donor/acceptor" evidence="6">
    <location>
        <position position="310"/>
    </location>
</feature>
<reference evidence="8 9" key="1">
    <citation type="journal article" date="2023" name="Commun. Biol.">
        <title>Genome analysis of Parmales, the sister group of diatoms, reveals the evolutionary specialization of diatoms from phago-mixotrophs to photoautotrophs.</title>
        <authorList>
            <person name="Ban H."/>
            <person name="Sato S."/>
            <person name="Yoshikawa S."/>
            <person name="Yamada K."/>
            <person name="Nakamura Y."/>
            <person name="Ichinomiya M."/>
            <person name="Sato N."/>
            <person name="Blanc-Mathieu R."/>
            <person name="Endo H."/>
            <person name="Kuwata A."/>
            <person name="Ogata H."/>
        </authorList>
    </citation>
    <scope>NUCLEOTIDE SEQUENCE [LARGE SCALE GENOMIC DNA]</scope>
</reference>
<dbReference type="Gene3D" id="3.40.630.10">
    <property type="entry name" value="Zn peptidases"/>
    <property type="match status" value="1"/>
</dbReference>
<dbReference type="EMBL" id="BRYB01002512">
    <property type="protein sequence ID" value="GMI20816.1"/>
    <property type="molecule type" value="Genomic_DNA"/>
</dbReference>
<dbReference type="Pfam" id="PF24827">
    <property type="entry name" value="AstE_AspA_cat"/>
    <property type="match status" value="1"/>
</dbReference>
<dbReference type="InterPro" id="IPR000834">
    <property type="entry name" value="Peptidase_M14"/>
</dbReference>
<name>A0ABQ6M711_9STRA</name>
<feature type="domain" description="Peptidase M14" evidence="7">
    <location>
        <begin position="58"/>
        <end position="335"/>
    </location>
</feature>
<protein>
    <recommendedName>
        <fullName evidence="7">Peptidase M14 domain-containing protein</fullName>
    </recommendedName>
</protein>
<dbReference type="CDD" id="cd06231">
    <property type="entry name" value="M14_REP34-like"/>
    <property type="match status" value="1"/>
</dbReference>
<dbReference type="InterPro" id="IPR055438">
    <property type="entry name" value="AstE_AspA_cat"/>
</dbReference>